<feature type="compositionally biased region" description="Basic and acidic residues" evidence="1">
    <location>
        <begin position="141"/>
        <end position="159"/>
    </location>
</feature>
<accession>A0A7Z1K476</accession>
<proteinExistence type="predicted"/>
<dbReference type="EMBL" id="PDJN01000001">
    <property type="protein sequence ID" value="PFG72037.1"/>
    <property type="molecule type" value="Genomic_DNA"/>
</dbReference>
<reference evidence="2 3" key="1">
    <citation type="submission" date="2017-09" db="EMBL/GenBank/DDBJ databases">
        <authorList>
            <person name="DeBolt S."/>
            <person name="Huntemann M."/>
            <person name="Clum A."/>
            <person name="Pillay M."/>
            <person name="Palaniappan K."/>
            <person name="Varghese N."/>
            <person name="Mikhailova N."/>
            <person name="Stamatis D."/>
            <person name="Reddy T."/>
            <person name="Daum C."/>
            <person name="Shapiro N."/>
            <person name="Ivanova N."/>
            <person name="Kyrpides N."/>
            <person name="Woyke T."/>
        </authorList>
    </citation>
    <scope>NUCLEOTIDE SEQUENCE [LARGE SCALE GENOMIC DNA]</scope>
    <source>
        <strain evidence="2 3">A2-S9</strain>
    </source>
</reference>
<protein>
    <submittedName>
        <fullName evidence="2">Uncharacterized protein</fullName>
    </submittedName>
</protein>
<organism evidence="2 3">
    <name type="scientific">Pseudomonas poae</name>
    <dbReference type="NCBI Taxonomy" id="200451"/>
    <lineage>
        <taxon>Bacteria</taxon>
        <taxon>Pseudomonadati</taxon>
        <taxon>Pseudomonadota</taxon>
        <taxon>Gammaproteobacteria</taxon>
        <taxon>Pseudomonadales</taxon>
        <taxon>Pseudomonadaceae</taxon>
        <taxon>Pseudomonas</taxon>
    </lineage>
</organism>
<name>A0A7Z1K476_9PSED</name>
<sequence>MSPTTRQPRKKKSIIHHRVVFADEGEKHGWTGGGNIILDDVSGRTVWLVQKASRIFSEILPPRSQLTVLIYCRVRLTGSYLKVTHAGGSYTSPNIMSHSEMSTYWVRNATTNGEGKFWIDFETSNGQALRIHQVEVMGPATHKDTDKPPVMKLLKDAAP</sequence>
<evidence type="ECO:0000313" key="3">
    <source>
        <dbReference type="Proteomes" id="UP000221580"/>
    </source>
</evidence>
<dbReference type="AlphaFoldDB" id="A0A7Z1K476"/>
<gene>
    <name evidence="2" type="ORF">DM05_2416</name>
</gene>
<comment type="caution">
    <text evidence="2">The sequence shown here is derived from an EMBL/GenBank/DDBJ whole genome shotgun (WGS) entry which is preliminary data.</text>
</comment>
<reference evidence="2 3" key="2">
    <citation type="submission" date="2017-10" db="EMBL/GenBank/DDBJ databases">
        <title>Bacterial endophytes that colonize and modify switchgrass growth.</title>
        <authorList>
            <person name="Debolt S."/>
        </authorList>
    </citation>
    <scope>NUCLEOTIDE SEQUENCE [LARGE SCALE GENOMIC DNA]</scope>
    <source>
        <strain evidence="2 3">A2-S9</strain>
    </source>
</reference>
<dbReference type="Proteomes" id="UP000221580">
    <property type="component" value="Unassembled WGS sequence"/>
</dbReference>
<evidence type="ECO:0000256" key="1">
    <source>
        <dbReference type="SAM" id="MobiDB-lite"/>
    </source>
</evidence>
<feature type="region of interest" description="Disordered" evidence="1">
    <location>
        <begin position="140"/>
        <end position="159"/>
    </location>
</feature>
<dbReference type="RefSeq" id="WP_027606400.1">
    <property type="nucleotide sequence ID" value="NZ_PDJN01000001.1"/>
</dbReference>
<evidence type="ECO:0000313" key="2">
    <source>
        <dbReference type="EMBL" id="PFG72037.1"/>
    </source>
</evidence>